<keyword evidence="5 7" id="KW-0472">Membrane</keyword>
<keyword evidence="6" id="KW-0676">Redox-active center</keyword>
<evidence type="ECO:0000259" key="9">
    <source>
        <dbReference type="Pfam" id="PF02683"/>
    </source>
</evidence>
<dbReference type="InterPro" id="IPR028250">
    <property type="entry name" value="DsbDN"/>
</dbReference>
<accession>A0AA95FZV2</accession>
<keyword evidence="2 7" id="KW-0812">Transmembrane</keyword>
<dbReference type="InterPro" id="IPR017937">
    <property type="entry name" value="Thioredoxin_CS"/>
</dbReference>
<feature type="transmembrane region" description="Helical" evidence="7">
    <location>
        <begin position="438"/>
        <end position="458"/>
    </location>
</feature>
<dbReference type="GO" id="GO:0015035">
    <property type="term" value="F:protein-disulfide reductase activity"/>
    <property type="evidence" value="ECO:0007669"/>
    <property type="project" value="TreeGrafter"/>
</dbReference>
<feature type="transmembrane region" description="Helical" evidence="7">
    <location>
        <begin position="502"/>
        <end position="520"/>
    </location>
</feature>
<evidence type="ECO:0000256" key="2">
    <source>
        <dbReference type="ARBA" id="ARBA00022692"/>
    </source>
</evidence>
<dbReference type="Gene3D" id="3.40.30.10">
    <property type="entry name" value="Glutaredoxin"/>
    <property type="match status" value="1"/>
</dbReference>
<dbReference type="SUPFAM" id="SSF52833">
    <property type="entry name" value="Thioredoxin-like"/>
    <property type="match status" value="1"/>
</dbReference>
<evidence type="ECO:0000256" key="1">
    <source>
        <dbReference type="ARBA" id="ARBA00004141"/>
    </source>
</evidence>
<dbReference type="PANTHER" id="PTHR32234">
    <property type="entry name" value="THIOL:DISULFIDE INTERCHANGE PROTEIN DSBD"/>
    <property type="match status" value="1"/>
</dbReference>
<comment type="subcellular location">
    <subcellularLocation>
        <location evidence="1">Membrane</location>
        <topology evidence="1">Multi-pass membrane protein</topology>
    </subcellularLocation>
</comment>
<dbReference type="GO" id="GO:0017004">
    <property type="term" value="P:cytochrome complex assembly"/>
    <property type="evidence" value="ECO:0007669"/>
    <property type="project" value="UniProtKB-KW"/>
</dbReference>
<dbReference type="Pfam" id="PF02683">
    <property type="entry name" value="DsbD_TM"/>
    <property type="match status" value="1"/>
</dbReference>
<reference evidence="11" key="1">
    <citation type="submission" date="2023-04" db="EMBL/GenBank/DDBJ databases">
        <title>APH(3)-Id, a novel chromosomal aminoglycoside phosphotransferase, identified from an environmental isolate of Kluyvera intermedia DW18.</title>
        <authorList>
            <person name="Sha Y."/>
        </authorList>
    </citation>
    <scope>NUCLEOTIDE SEQUENCE</scope>
    <source>
        <strain evidence="11">DW18</strain>
    </source>
</reference>
<protein>
    <submittedName>
        <fullName evidence="11">Protein-disulfide reductase DsbD family protein</fullName>
    </submittedName>
</protein>
<feature type="transmembrane region" description="Helical" evidence="7">
    <location>
        <begin position="323"/>
        <end position="341"/>
    </location>
</feature>
<sequence length="679" mass="72984">MLKIFRGFALLLLSCMGVAHAADSGWLTAPQNDHARIRFQAEKSQNHLYGLLTVELQSGWKTYWRSPGEGGVAPEITWKNGEKAQWYWPVPSRFEISGLTTQGYHKKVVIPMIITGNPGDVLEGTLTLSTCSNVCLLTDYPLHLDFNQPVDSGFQDAFEQAMRAIPADSGISDDLSAHLVGSNLVLTGTTAGEWRDAQIYFDPLEGGIIPGDPQIKSSGETVVITTPVTDEWGEKPASLAGKTLSFVLTNHGKAQQTTLTVGADKTASSVPDASPVNVGQMLLFALLGGLILNLMPCVLPVMGMKLNSVLHCGTDSARIRLRFLATSAGILTSFALLAAMITVLKLTGASLGWGIQFQNPWFIGLMVVVTFIFALNLFGAFEMLLPSSMTGRMATAGGNGLVGSFCEGVFATLLATPCSAPFLGTAVAFALAAPLGELWLIFMLLGLGMALPWLFVALIPKTAQLLPRPGRWMNTLKVILALMMLASSLWLATLLNQHLGNMLSSLVTLVLTVIALIAFIRTGKRTGTAFWLVVITLAAFGGYQIRGVVQDDDTAASTVESGQHIAWQPLSEEAITCALADGKRVFVDISADWCVTCKVNEHRVLNQPEIIAALNQPDVVALRGDWSKPSDLITAFLQKRHSYAIPFNQVYGPALTDGEILPPLLTQHTVLTALKNAKG</sequence>
<keyword evidence="8" id="KW-0732">Signal</keyword>
<feature type="domain" description="Cytochrome C biogenesis protein transmembrane" evidence="9">
    <location>
        <begin position="282"/>
        <end position="492"/>
    </location>
</feature>
<dbReference type="PANTHER" id="PTHR32234:SF3">
    <property type="entry name" value="SUPPRESSION OF COPPER SENSITIVITY PROTEIN"/>
    <property type="match status" value="1"/>
</dbReference>
<feature type="chain" id="PRO_5041721229" evidence="8">
    <location>
        <begin position="22"/>
        <end position="679"/>
    </location>
</feature>
<dbReference type="AlphaFoldDB" id="A0AA95FZV2"/>
<evidence type="ECO:0000313" key="12">
    <source>
        <dbReference type="Proteomes" id="UP001177527"/>
    </source>
</evidence>
<feature type="domain" description="Thiol:disulfide interchange protein DsbD N-terminal" evidence="10">
    <location>
        <begin position="34"/>
        <end position="141"/>
    </location>
</feature>
<keyword evidence="4 7" id="KW-1133">Transmembrane helix</keyword>
<evidence type="ECO:0000256" key="4">
    <source>
        <dbReference type="ARBA" id="ARBA00022989"/>
    </source>
</evidence>
<feature type="transmembrane region" description="Helical" evidence="7">
    <location>
        <begin position="478"/>
        <end position="496"/>
    </location>
</feature>
<dbReference type="Pfam" id="PF13899">
    <property type="entry name" value="Thioredoxin_7"/>
    <property type="match status" value="1"/>
</dbReference>
<dbReference type="EMBL" id="CP123488">
    <property type="protein sequence ID" value="WGL54838.1"/>
    <property type="molecule type" value="Genomic_DNA"/>
</dbReference>
<feature type="transmembrane region" description="Helical" evidence="7">
    <location>
        <begin position="527"/>
        <end position="545"/>
    </location>
</feature>
<evidence type="ECO:0000256" key="3">
    <source>
        <dbReference type="ARBA" id="ARBA00022748"/>
    </source>
</evidence>
<evidence type="ECO:0000256" key="6">
    <source>
        <dbReference type="ARBA" id="ARBA00023284"/>
    </source>
</evidence>
<name>A0AA95FZV2_KLUIN</name>
<evidence type="ECO:0000259" key="10">
    <source>
        <dbReference type="Pfam" id="PF11412"/>
    </source>
</evidence>
<dbReference type="InterPro" id="IPR036249">
    <property type="entry name" value="Thioredoxin-like_sf"/>
</dbReference>
<keyword evidence="3" id="KW-0201">Cytochrome c-type biogenesis</keyword>
<feature type="transmembrane region" description="Helical" evidence="7">
    <location>
        <begin position="361"/>
        <end position="385"/>
    </location>
</feature>
<dbReference type="InterPro" id="IPR035671">
    <property type="entry name" value="DsbD_gamma"/>
</dbReference>
<dbReference type="GO" id="GO:0045454">
    <property type="term" value="P:cell redox homeostasis"/>
    <property type="evidence" value="ECO:0007669"/>
    <property type="project" value="TreeGrafter"/>
</dbReference>
<dbReference type="RefSeq" id="WP_280555875.1">
    <property type="nucleotide sequence ID" value="NZ_CP123488.1"/>
</dbReference>
<feature type="transmembrane region" description="Helical" evidence="7">
    <location>
        <begin position="281"/>
        <end position="302"/>
    </location>
</feature>
<feature type="transmembrane region" description="Helical" evidence="7">
    <location>
        <begin position="405"/>
        <end position="432"/>
    </location>
</feature>
<dbReference type="Pfam" id="PF11412">
    <property type="entry name" value="DsbD_N"/>
    <property type="match status" value="1"/>
</dbReference>
<proteinExistence type="predicted"/>
<dbReference type="GO" id="GO:0016020">
    <property type="term" value="C:membrane"/>
    <property type="evidence" value="ECO:0007669"/>
    <property type="project" value="UniProtKB-SubCell"/>
</dbReference>
<evidence type="ECO:0000256" key="5">
    <source>
        <dbReference type="ARBA" id="ARBA00023136"/>
    </source>
</evidence>
<evidence type="ECO:0000313" key="11">
    <source>
        <dbReference type="EMBL" id="WGL54838.1"/>
    </source>
</evidence>
<organism evidence="11 12">
    <name type="scientific">Kluyvera intermedia</name>
    <name type="common">Enterobacter intermedius</name>
    <dbReference type="NCBI Taxonomy" id="61648"/>
    <lineage>
        <taxon>Bacteria</taxon>
        <taxon>Pseudomonadati</taxon>
        <taxon>Pseudomonadota</taxon>
        <taxon>Gammaproteobacteria</taxon>
        <taxon>Enterobacterales</taxon>
        <taxon>Enterobacteriaceae</taxon>
        <taxon>Kluyvera</taxon>
    </lineage>
</organism>
<feature type="signal peptide" evidence="8">
    <location>
        <begin position="1"/>
        <end position="21"/>
    </location>
</feature>
<dbReference type="PROSITE" id="PS00194">
    <property type="entry name" value="THIOREDOXIN_1"/>
    <property type="match status" value="1"/>
</dbReference>
<dbReference type="CDD" id="cd02953">
    <property type="entry name" value="DsbDgamma"/>
    <property type="match status" value="1"/>
</dbReference>
<gene>
    <name evidence="11" type="ORF">QBD33_14335</name>
</gene>
<dbReference type="InterPro" id="IPR003834">
    <property type="entry name" value="Cyt_c_assmbl_TM_dom"/>
</dbReference>
<evidence type="ECO:0000256" key="7">
    <source>
        <dbReference type="SAM" id="Phobius"/>
    </source>
</evidence>
<dbReference type="Proteomes" id="UP001177527">
    <property type="component" value="Chromosome"/>
</dbReference>
<evidence type="ECO:0000256" key="8">
    <source>
        <dbReference type="SAM" id="SignalP"/>
    </source>
</evidence>